<evidence type="ECO:0000256" key="5">
    <source>
        <dbReference type="ARBA" id="ARBA00022692"/>
    </source>
</evidence>
<evidence type="ECO:0000256" key="2">
    <source>
        <dbReference type="ARBA" id="ARBA00007520"/>
    </source>
</evidence>
<feature type="transmembrane region" description="Helical" evidence="8">
    <location>
        <begin position="207"/>
        <end position="227"/>
    </location>
</feature>
<dbReference type="FunFam" id="1.20.1720.10:FF:000004">
    <property type="entry name" value="EmrB/QacA family drug resistance transporter"/>
    <property type="match status" value="1"/>
</dbReference>
<feature type="transmembrane region" description="Helical" evidence="8">
    <location>
        <begin position="342"/>
        <end position="360"/>
    </location>
</feature>
<dbReference type="Pfam" id="PF07690">
    <property type="entry name" value="MFS_1"/>
    <property type="match status" value="1"/>
</dbReference>
<dbReference type="InterPro" id="IPR036259">
    <property type="entry name" value="MFS_trans_sf"/>
</dbReference>
<dbReference type="Gene3D" id="1.20.1250.20">
    <property type="entry name" value="MFS general substrate transporter like domains"/>
    <property type="match status" value="1"/>
</dbReference>
<feature type="transmembrane region" description="Helical" evidence="8">
    <location>
        <begin position="366"/>
        <end position="390"/>
    </location>
</feature>
<keyword evidence="4" id="KW-1003">Cell membrane</keyword>
<dbReference type="AlphaFoldDB" id="A0A5M4FJF9"/>
<organism evidence="10 11">
    <name type="scientific">Aeromicrobium ginsengisoli</name>
    <dbReference type="NCBI Taxonomy" id="363867"/>
    <lineage>
        <taxon>Bacteria</taxon>
        <taxon>Bacillati</taxon>
        <taxon>Actinomycetota</taxon>
        <taxon>Actinomycetes</taxon>
        <taxon>Propionibacteriales</taxon>
        <taxon>Nocardioidaceae</taxon>
        <taxon>Aeromicrobium</taxon>
    </lineage>
</organism>
<dbReference type="PROSITE" id="PS50850">
    <property type="entry name" value="MFS"/>
    <property type="match status" value="1"/>
</dbReference>
<comment type="subcellular location">
    <subcellularLocation>
        <location evidence="1">Cell membrane</location>
        <topology evidence="1">Multi-pass membrane protein</topology>
    </subcellularLocation>
</comment>
<feature type="transmembrane region" description="Helical" evidence="8">
    <location>
        <begin position="112"/>
        <end position="133"/>
    </location>
</feature>
<reference evidence="10" key="1">
    <citation type="submission" date="2019-09" db="EMBL/GenBank/DDBJ databases">
        <authorList>
            <person name="Li J."/>
        </authorList>
    </citation>
    <scope>NUCLEOTIDE SEQUENCE [LARGE SCALE GENOMIC DNA]</scope>
    <source>
        <strain evidence="10">JCM 14732</strain>
    </source>
</reference>
<accession>A0A5M4FJF9</accession>
<feature type="transmembrane region" description="Helical" evidence="8">
    <location>
        <begin position="87"/>
        <end position="106"/>
    </location>
</feature>
<feature type="transmembrane region" description="Helical" evidence="8">
    <location>
        <begin position="312"/>
        <end position="330"/>
    </location>
</feature>
<evidence type="ECO:0000256" key="8">
    <source>
        <dbReference type="SAM" id="Phobius"/>
    </source>
</evidence>
<feature type="transmembrane region" description="Helical" evidence="8">
    <location>
        <begin position="20"/>
        <end position="45"/>
    </location>
</feature>
<gene>
    <name evidence="10" type="ORF">ESP70_006140</name>
</gene>
<dbReference type="PANTHER" id="PTHR23501">
    <property type="entry name" value="MAJOR FACILITATOR SUPERFAMILY"/>
    <property type="match status" value="1"/>
</dbReference>
<evidence type="ECO:0000259" key="9">
    <source>
        <dbReference type="PROSITE" id="PS50850"/>
    </source>
</evidence>
<dbReference type="CDD" id="cd17502">
    <property type="entry name" value="MFS_Azr1_MDR_like"/>
    <property type="match status" value="1"/>
</dbReference>
<keyword evidence="6 8" id="KW-1133">Transmembrane helix</keyword>
<evidence type="ECO:0000256" key="4">
    <source>
        <dbReference type="ARBA" id="ARBA00022475"/>
    </source>
</evidence>
<comment type="caution">
    <text evidence="10">The sequence shown here is derived from an EMBL/GenBank/DDBJ whole genome shotgun (WGS) entry which is preliminary data.</text>
</comment>
<dbReference type="GO" id="GO:0005886">
    <property type="term" value="C:plasma membrane"/>
    <property type="evidence" value="ECO:0007669"/>
    <property type="project" value="UniProtKB-SubCell"/>
</dbReference>
<keyword evidence="7 8" id="KW-0472">Membrane</keyword>
<dbReference type="InterPro" id="IPR004638">
    <property type="entry name" value="EmrB-like"/>
</dbReference>
<evidence type="ECO:0000313" key="11">
    <source>
        <dbReference type="Proteomes" id="UP000380867"/>
    </source>
</evidence>
<dbReference type="GO" id="GO:0022857">
    <property type="term" value="F:transmembrane transporter activity"/>
    <property type="evidence" value="ECO:0007669"/>
    <property type="project" value="InterPro"/>
</dbReference>
<dbReference type="Proteomes" id="UP000380867">
    <property type="component" value="Unassembled WGS sequence"/>
</dbReference>
<evidence type="ECO:0000256" key="1">
    <source>
        <dbReference type="ARBA" id="ARBA00004651"/>
    </source>
</evidence>
<feature type="transmembrane region" description="Helical" evidence="8">
    <location>
        <begin position="145"/>
        <end position="163"/>
    </location>
</feature>
<dbReference type="OrthoDB" id="9812221at2"/>
<feature type="transmembrane region" description="Helical" evidence="8">
    <location>
        <begin position="477"/>
        <end position="495"/>
    </location>
</feature>
<evidence type="ECO:0000256" key="3">
    <source>
        <dbReference type="ARBA" id="ARBA00022448"/>
    </source>
</evidence>
<feature type="transmembrane region" description="Helical" evidence="8">
    <location>
        <begin position="277"/>
        <end position="300"/>
    </location>
</feature>
<dbReference type="PANTHER" id="PTHR23501:SF197">
    <property type="entry name" value="COMD"/>
    <property type="match status" value="1"/>
</dbReference>
<dbReference type="EMBL" id="SDPQ02000001">
    <property type="protein sequence ID" value="KAA1400304.1"/>
    <property type="molecule type" value="Genomic_DNA"/>
</dbReference>
<keyword evidence="3" id="KW-0813">Transport</keyword>
<comment type="similarity">
    <text evidence="2">Belongs to the major facilitator superfamily. TCR/Tet family.</text>
</comment>
<feature type="transmembrane region" description="Helical" evidence="8">
    <location>
        <begin position="175"/>
        <end position="195"/>
    </location>
</feature>
<dbReference type="SUPFAM" id="SSF103473">
    <property type="entry name" value="MFS general substrate transporter"/>
    <property type="match status" value="1"/>
</dbReference>
<feature type="transmembrane region" description="Helical" evidence="8">
    <location>
        <begin position="57"/>
        <end position="75"/>
    </location>
</feature>
<evidence type="ECO:0000256" key="7">
    <source>
        <dbReference type="ARBA" id="ARBA00023136"/>
    </source>
</evidence>
<feature type="transmembrane region" description="Helical" evidence="8">
    <location>
        <begin position="233"/>
        <end position="256"/>
    </location>
</feature>
<dbReference type="InterPro" id="IPR011701">
    <property type="entry name" value="MFS"/>
</dbReference>
<dbReference type="Gene3D" id="1.20.1720.10">
    <property type="entry name" value="Multidrug resistance protein D"/>
    <property type="match status" value="1"/>
</dbReference>
<keyword evidence="5 8" id="KW-0812">Transmembrane</keyword>
<proteinExistence type="inferred from homology"/>
<evidence type="ECO:0000256" key="6">
    <source>
        <dbReference type="ARBA" id="ARBA00022989"/>
    </source>
</evidence>
<dbReference type="PRINTS" id="PR01036">
    <property type="entry name" value="TCRTETB"/>
</dbReference>
<sequence length="514" mass="54505">MTDAAPATVTPTYLSHRQILVILGGLMTGMFLAALDQSIVGTALPRITSDLNGLDKLSWVVTAYLLASTSSTPLWGKISDLYGRRLIFQIAIVTFVVGSLLCGFSRNIEELIGFRALQGIGGGGLMALAFATIGDVIPPRERGRYMGYMGAVFGTASVAGPLLGGWLADGPGWEWIFWLNVPIGIVALVVTSYALKLPHTRREHVIDWLGAAVLVSGVSSMLLYVSWAGPDHGWGSTLGLGLLAGAIVLTALFILVELRATEPIIPMELFRGSIFRTTNAMSVVMGMSMFGAIIFVPLYLQIVMGMSPTKSGLGMLPMVTGLFCTSIPSGNWVTRTGRYRPLPIASTVVVFVALLVLSTADADSPYWRIGLGMFILGAGLGLTMQLLTVIVQNSVDPRHMGIATSTITFFRTLGGAFGAAIFGAVLNTRLTHHLAATVGGGGDAPKINTNDASAIHALPQPLQGKVIEAFADSLHDVFLAALPIVTIAFVFALLIKEIPLRTRDTPVPAEATEL</sequence>
<dbReference type="NCBIfam" id="TIGR00711">
    <property type="entry name" value="efflux_EmrB"/>
    <property type="match status" value="1"/>
</dbReference>
<dbReference type="InterPro" id="IPR020846">
    <property type="entry name" value="MFS_dom"/>
</dbReference>
<keyword evidence="11" id="KW-1185">Reference proteome</keyword>
<dbReference type="RefSeq" id="WP_149688397.1">
    <property type="nucleotide sequence ID" value="NZ_SDPQ02000001.1"/>
</dbReference>
<protein>
    <submittedName>
        <fullName evidence="10">MFS transporter</fullName>
    </submittedName>
</protein>
<name>A0A5M4FJF9_9ACTN</name>
<feature type="domain" description="Major facilitator superfamily (MFS) profile" evidence="9">
    <location>
        <begin position="22"/>
        <end position="500"/>
    </location>
</feature>
<feature type="transmembrane region" description="Helical" evidence="8">
    <location>
        <begin position="402"/>
        <end position="426"/>
    </location>
</feature>
<evidence type="ECO:0000313" key="10">
    <source>
        <dbReference type="EMBL" id="KAA1400304.1"/>
    </source>
</evidence>